<dbReference type="EMBL" id="ML977585">
    <property type="protein sequence ID" value="KAF2001042.1"/>
    <property type="molecule type" value="Genomic_DNA"/>
</dbReference>
<gene>
    <name evidence="3" type="ORF">P154DRAFT_522035</name>
</gene>
<feature type="transmembrane region" description="Helical" evidence="2">
    <location>
        <begin position="261"/>
        <end position="284"/>
    </location>
</feature>
<proteinExistence type="predicted"/>
<protein>
    <submittedName>
        <fullName evidence="3">Uncharacterized protein</fullName>
    </submittedName>
</protein>
<evidence type="ECO:0000313" key="4">
    <source>
        <dbReference type="Proteomes" id="UP000799779"/>
    </source>
</evidence>
<evidence type="ECO:0000256" key="2">
    <source>
        <dbReference type="SAM" id="Phobius"/>
    </source>
</evidence>
<name>A0A6A5WHC0_9PLEO</name>
<reference evidence="3" key="1">
    <citation type="journal article" date="2020" name="Stud. Mycol.">
        <title>101 Dothideomycetes genomes: a test case for predicting lifestyles and emergence of pathogens.</title>
        <authorList>
            <person name="Haridas S."/>
            <person name="Albert R."/>
            <person name="Binder M."/>
            <person name="Bloem J."/>
            <person name="Labutti K."/>
            <person name="Salamov A."/>
            <person name="Andreopoulos B."/>
            <person name="Baker S."/>
            <person name="Barry K."/>
            <person name="Bills G."/>
            <person name="Bluhm B."/>
            <person name="Cannon C."/>
            <person name="Castanera R."/>
            <person name="Culley D."/>
            <person name="Daum C."/>
            <person name="Ezra D."/>
            <person name="Gonzalez J."/>
            <person name="Henrissat B."/>
            <person name="Kuo A."/>
            <person name="Liang C."/>
            <person name="Lipzen A."/>
            <person name="Lutzoni F."/>
            <person name="Magnuson J."/>
            <person name="Mondo S."/>
            <person name="Nolan M."/>
            <person name="Ohm R."/>
            <person name="Pangilinan J."/>
            <person name="Park H.-J."/>
            <person name="Ramirez L."/>
            <person name="Alfaro M."/>
            <person name="Sun H."/>
            <person name="Tritt A."/>
            <person name="Yoshinaga Y."/>
            <person name="Zwiers L.-H."/>
            <person name="Turgeon B."/>
            <person name="Goodwin S."/>
            <person name="Spatafora J."/>
            <person name="Crous P."/>
            <person name="Grigoriev I."/>
        </authorList>
    </citation>
    <scope>NUCLEOTIDE SEQUENCE</scope>
    <source>
        <strain evidence="3">CBS 123094</strain>
    </source>
</reference>
<feature type="transmembrane region" description="Helical" evidence="2">
    <location>
        <begin position="122"/>
        <end position="145"/>
    </location>
</feature>
<keyword evidence="4" id="KW-1185">Reference proteome</keyword>
<organism evidence="3 4">
    <name type="scientific">Amniculicola lignicola CBS 123094</name>
    <dbReference type="NCBI Taxonomy" id="1392246"/>
    <lineage>
        <taxon>Eukaryota</taxon>
        <taxon>Fungi</taxon>
        <taxon>Dikarya</taxon>
        <taxon>Ascomycota</taxon>
        <taxon>Pezizomycotina</taxon>
        <taxon>Dothideomycetes</taxon>
        <taxon>Pleosporomycetidae</taxon>
        <taxon>Pleosporales</taxon>
        <taxon>Amniculicolaceae</taxon>
        <taxon>Amniculicola</taxon>
    </lineage>
</organism>
<feature type="region of interest" description="Disordered" evidence="1">
    <location>
        <begin position="162"/>
        <end position="181"/>
    </location>
</feature>
<dbReference type="AlphaFoldDB" id="A0A6A5WHC0"/>
<keyword evidence="2" id="KW-0812">Transmembrane</keyword>
<dbReference type="OrthoDB" id="3519019at2759"/>
<evidence type="ECO:0000256" key="1">
    <source>
        <dbReference type="SAM" id="MobiDB-lite"/>
    </source>
</evidence>
<sequence length="287" mass="31117">MSRPFRLVGSIIPFIFAALSFGFIIAAFVSRDWVHQDFFPHQQSVLSWRDPTYTLYRSPFVLCDITASEPDSNTTTYDLNCQRFSAYGAGKPACQLPTEVEEYSSVTGDWRMCQQVHFAGNLILASLVFICFGFALVLPLTAFFVRQSFAAANQDASASAETAAAASEDTTGGPKETHQLRDPIQRATTIRSPLVVAATYSLITFLAIAAMCAILSQFYGVLGLVQSQPDNGSWASLPLGEVQNQQTGDLSHAPWVQGDALTIYASLGWFFSALAAGGIGASWLGRL</sequence>
<keyword evidence="2" id="KW-1133">Transmembrane helix</keyword>
<feature type="transmembrane region" description="Helical" evidence="2">
    <location>
        <begin position="7"/>
        <end position="29"/>
    </location>
</feature>
<dbReference type="Proteomes" id="UP000799779">
    <property type="component" value="Unassembled WGS sequence"/>
</dbReference>
<keyword evidence="2" id="KW-0472">Membrane</keyword>
<feature type="transmembrane region" description="Helical" evidence="2">
    <location>
        <begin position="194"/>
        <end position="219"/>
    </location>
</feature>
<evidence type="ECO:0000313" key="3">
    <source>
        <dbReference type="EMBL" id="KAF2001042.1"/>
    </source>
</evidence>
<accession>A0A6A5WHC0</accession>